<gene>
    <name evidence="2" type="ORF">CDN99_11005</name>
</gene>
<dbReference type="RefSeq" id="WP_088384912.1">
    <property type="nucleotide sequence ID" value="NZ_NIOF01000004.1"/>
</dbReference>
<keyword evidence="1" id="KW-0732">Signal</keyword>
<accession>A0A246JDH9</accession>
<dbReference type="OrthoDB" id="7595745at2"/>
<name>A0A246JDH9_9BURK</name>
<keyword evidence="3" id="KW-1185">Reference proteome</keyword>
<reference evidence="2 3" key="1">
    <citation type="journal article" date="2008" name="Int. J. Syst. Evol. Microbiol.">
        <title>Description of Roseateles aquatilis sp. nov. and Roseateles terrae sp. nov., in the class Betaproteobacteria, and emended description of the genus Roseateles.</title>
        <authorList>
            <person name="Gomila M."/>
            <person name="Bowien B."/>
            <person name="Falsen E."/>
            <person name="Moore E.R."/>
            <person name="Lalucat J."/>
        </authorList>
    </citation>
    <scope>NUCLEOTIDE SEQUENCE [LARGE SCALE GENOMIC DNA]</scope>
    <source>
        <strain evidence="2 3">CCUG 48205</strain>
    </source>
</reference>
<proteinExistence type="predicted"/>
<dbReference type="AlphaFoldDB" id="A0A246JDH9"/>
<evidence type="ECO:0000313" key="3">
    <source>
        <dbReference type="Proteomes" id="UP000197468"/>
    </source>
</evidence>
<feature type="chain" id="PRO_5012535071" description="Secreted protein" evidence="1">
    <location>
        <begin position="25"/>
        <end position="122"/>
    </location>
</feature>
<feature type="signal peptide" evidence="1">
    <location>
        <begin position="1"/>
        <end position="24"/>
    </location>
</feature>
<organism evidence="2 3">
    <name type="scientific">Roseateles aquatilis</name>
    <dbReference type="NCBI Taxonomy" id="431061"/>
    <lineage>
        <taxon>Bacteria</taxon>
        <taxon>Pseudomonadati</taxon>
        <taxon>Pseudomonadota</taxon>
        <taxon>Betaproteobacteria</taxon>
        <taxon>Burkholderiales</taxon>
        <taxon>Sphaerotilaceae</taxon>
        <taxon>Roseateles</taxon>
    </lineage>
</organism>
<evidence type="ECO:0000313" key="2">
    <source>
        <dbReference type="EMBL" id="OWQ90705.1"/>
    </source>
</evidence>
<sequence length="122" mass="13335">MRLSIRFARRAALALLVVSNTAMADPQWCTGKVQRVLHEVNGAVSVFMSYRNDWTYLCSTESVRGGVPVAVCKSWLASSQLAISTNMTAVVQYPEAPACHLLPSYNNAPAPSYFQLVSPTVQ</sequence>
<dbReference type="EMBL" id="NIOF01000004">
    <property type="protein sequence ID" value="OWQ90705.1"/>
    <property type="molecule type" value="Genomic_DNA"/>
</dbReference>
<dbReference type="Proteomes" id="UP000197468">
    <property type="component" value="Unassembled WGS sequence"/>
</dbReference>
<comment type="caution">
    <text evidence="2">The sequence shown here is derived from an EMBL/GenBank/DDBJ whole genome shotgun (WGS) entry which is preliminary data.</text>
</comment>
<evidence type="ECO:0000256" key="1">
    <source>
        <dbReference type="SAM" id="SignalP"/>
    </source>
</evidence>
<evidence type="ECO:0008006" key="4">
    <source>
        <dbReference type="Google" id="ProtNLM"/>
    </source>
</evidence>
<protein>
    <recommendedName>
        <fullName evidence="4">Secreted protein</fullName>
    </recommendedName>
</protein>